<organism evidence="6 7">
    <name type="scientific">Cloeon dipterum</name>
    <dbReference type="NCBI Taxonomy" id="197152"/>
    <lineage>
        <taxon>Eukaryota</taxon>
        <taxon>Metazoa</taxon>
        <taxon>Ecdysozoa</taxon>
        <taxon>Arthropoda</taxon>
        <taxon>Hexapoda</taxon>
        <taxon>Insecta</taxon>
        <taxon>Pterygota</taxon>
        <taxon>Palaeoptera</taxon>
        <taxon>Ephemeroptera</taxon>
        <taxon>Pisciforma</taxon>
        <taxon>Baetidae</taxon>
        <taxon>Cloeon</taxon>
    </lineage>
</organism>
<accession>A0A8S1CSL3</accession>
<gene>
    <name evidence="6" type="ORF">CLODIP_2_CD16325</name>
</gene>
<keyword evidence="7" id="KW-1185">Reference proteome</keyword>
<protein>
    <recommendedName>
        <fullName evidence="5">BED-type domain-containing protein</fullName>
    </recommendedName>
</protein>
<dbReference type="Proteomes" id="UP000494165">
    <property type="component" value="Unassembled WGS sequence"/>
</dbReference>
<keyword evidence="1" id="KW-0479">Metal-binding</keyword>
<feature type="compositionally biased region" description="Basic and acidic residues" evidence="4">
    <location>
        <begin position="91"/>
        <end position="105"/>
    </location>
</feature>
<keyword evidence="2" id="KW-0863">Zinc-finger</keyword>
<feature type="domain" description="BED-type" evidence="5">
    <location>
        <begin position="37"/>
        <end position="64"/>
    </location>
</feature>
<feature type="compositionally biased region" description="Polar residues" evidence="4">
    <location>
        <begin position="79"/>
        <end position="90"/>
    </location>
</feature>
<dbReference type="InterPro" id="IPR003656">
    <property type="entry name" value="Znf_BED"/>
</dbReference>
<evidence type="ECO:0000259" key="5">
    <source>
        <dbReference type="Pfam" id="PF02892"/>
    </source>
</evidence>
<evidence type="ECO:0000313" key="6">
    <source>
        <dbReference type="EMBL" id="CAB3374446.1"/>
    </source>
</evidence>
<name>A0A8S1CSL3_9INSE</name>
<dbReference type="GO" id="GO:0008270">
    <property type="term" value="F:zinc ion binding"/>
    <property type="evidence" value="ECO:0007669"/>
    <property type="project" value="UniProtKB-KW"/>
</dbReference>
<keyword evidence="3" id="KW-0862">Zinc</keyword>
<dbReference type="Pfam" id="PF02892">
    <property type="entry name" value="zf-BED"/>
    <property type="match status" value="1"/>
</dbReference>
<dbReference type="GO" id="GO:0003677">
    <property type="term" value="F:DNA binding"/>
    <property type="evidence" value="ECO:0007669"/>
    <property type="project" value="InterPro"/>
</dbReference>
<sequence>MANVLAKKGKLVDSELSTYLTRDQVKLCFEKVDRLQKKCIFCGKVYNTNGNTTNEKSHLLSRHKEILLTNVRKAKKPINNLTSTASTSKASQEEQQQHQDVHHIDEDDEDEDACEVHAPTAKRTKTINDFFHTNSKAPICEKRQISLEEAVKNARKQFSDQTSSKVLRSGLIRFLCKLGVPFNMVTKEDLESLSHPAYLGLESVENATNELQERVSLLKSMVSRKIDEAGFWAADLQIWSLNREITVAALVVYFYDDSDDDLHEAILWAKVEVSADMNSNPEILRSHLKHDLEKLGISWADLRCVLNHSEMATKVIKPLMPSGARLYDCAMSLTERVTYHAFSLDIVQQLKVKLRSLHQIAKKS</sequence>
<evidence type="ECO:0000256" key="4">
    <source>
        <dbReference type="SAM" id="MobiDB-lite"/>
    </source>
</evidence>
<reference evidence="6 7" key="1">
    <citation type="submission" date="2020-04" db="EMBL/GenBank/DDBJ databases">
        <authorList>
            <person name="Alioto T."/>
            <person name="Alioto T."/>
            <person name="Gomez Garrido J."/>
        </authorList>
    </citation>
    <scope>NUCLEOTIDE SEQUENCE [LARGE SCALE GENOMIC DNA]</scope>
</reference>
<evidence type="ECO:0000313" key="7">
    <source>
        <dbReference type="Proteomes" id="UP000494165"/>
    </source>
</evidence>
<feature type="region of interest" description="Disordered" evidence="4">
    <location>
        <begin position="77"/>
        <end position="108"/>
    </location>
</feature>
<evidence type="ECO:0000256" key="3">
    <source>
        <dbReference type="ARBA" id="ARBA00022833"/>
    </source>
</evidence>
<proteinExistence type="predicted"/>
<evidence type="ECO:0000256" key="1">
    <source>
        <dbReference type="ARBA" id="ARBA00022723"/>
    </source>
</evidence>
<evidence type="ECO:0000256" key="2">
    <source>
        <dbReference type="ARBA" id="ARBA00022771"/>
    </source>
</evidence>
<dbReference type="EMBL" id="CADEPI010000098">
    <property type="protein sequence ID" value="CAB3374446.1"/>
    <property type="molecule type" value="Genomic_DNA"/>
</dbReference>
<comment type="caution">
    <text evidence="6">The sequence shown here is derived from an EMBL/GenBank/DDBJ whole genome shotgun (WGS) entry which is preliminary data.</text>
</comment>
<dbReference type="AlphaFoldDB" id="A0A8S1CSL3"/>